<dbReference type="GO" id="GO:0005886">
    <property type="term" value="C:plasma membrane"/>
    <property type="evidence" value="ECO:0007669"/>
    <property type="project" value="UniProtKB-SubCell"/>
</dbReference>
<dbReference type="GO" id="GO:0016746">
    <property type="term" value="F:acyltransferase activity"/>
    <property type="evidence" value="ECO:0007669"/>
    <property type="project" value="UniProtKB-KW"/>
</dbReference>
<proteinExistence type="inferred from homology"/>
<sequence length="459" mass="50305">MVFPTLQFVLFFAVVYGLNLAVAGAAAWRKALLIAASYVFYAAWDWRFCLLMAGVSAIAWAGGLGARRHRWARGLSIVLLIGTLALFKYFNFFTLSLAQLLQDSVLARDLSLLRVILPVGISFYTFQAISYVMDCARGEIAPRRNPFDVALYISFFPQLVAGPIVRAADFLPQIDRPFAVDAAMRGAAVVLILSGLFKKMVVANYLSVLLVDPVFAYPEGQDAAVTALAVLGYGIQIYCDFSGYSDIAIGIALLLGYRFMRNFDQPYRARGLSDFWRRWHISLSSWIRDYLYIPLGGNRGTPARVTVNLLLTMTLAGLWHGAGWNFLAWGFLHGLALAAERAIRGRTGALSVLSIPVTLLIVLALWIPFRASDWDGTLAILSALTRAEGFAATAITGPALALIALGLAMNWLPMRWRDRVEGGVIRLPAWAQAALLAAGTVTLFAAAQDGVAPFIYFQF</sequence>
<evidence type="ECO:0000256" key="6">
    <source>
        <dbReference type="ARBA" id="ARBA00022679"/>
    </source>
</evidence>
<evidence type="ECO:0000256" key="12">
    <source>
        <dbReference type="ARBA" id="ARBA00031030"/>
    </source>
</evidence>
<evidence type="ECO:0000256" key="9">
    <source>
        <dbReference type="ARBA" id="ARBA00022989"/>
    </source>
</evidence>
<organism evidence="15 16">
    <name type="scientific">Wenxinia saemankumensis</name>
    <dbReference type="NCBI Taxonomy" id="1447782"/>
    <lineage>
        <taxon>Bacteria</taxon>
        <taxon>Pseudomonadati</taxon>
        <taxon>Pseudomonadota</taxon>
        <taxon>Alphaproteobacteria</taxon>
        <taxon>Rhodobacterales</taxon>
        <taxon>Roseobacteraceae</taxon>
        <taxon>Wenxinia</taxon>
    </lineage>
</organism>
<dbReference type="OrthoDB" id="139172at2"/>
<keyword evidence="10 13" id="KW-0472">Membrane</keyword>
<feature type="transmembrane region" description="Helical" evidence="14">
    <location>
        <begin position="149"/>
        <end position="166"/>
    </location>
</feature>
<feature type="transmembrane region" description="Helical" evidence="14">
    <location>
        <begin position="317"/>
        <end position="338"/>
    </location>
</feature>
<keyword evidence="7 14" id="KW-0812">Transmembrane</keyword>
<feature type="transmembrane region" description="Helical" evidence="14">
    <location>
        <begin position="389"/>
        <end position="412"/>
    </location>
</feature>
<feature type="transmembrane region" description="Helical" evidence="14">
    <location>
        <begin position="111"/>
        <end position="129"/>
    </location>
</feature>
<dbReference type="AlphaFoldDB" id="A0A1M6A9M5"/>
<evidence type="ECO:0000313" key="16">
    <source>
        <dbReference type="Proteomes" id="UP000184292"/>
    </source>
</evidence>
<feature type="transmembrane region" description="Helical" evidence="14">
    <location>
        <begin position="6"/>
        <end position="28"/>
    </location>
</feature>
<feature type="transmembrane region" description="Helical" evidence="14">
    <location>
        <begin position="241"/>
        <end position="259"/>
    </location>
</feature>
<comment type="subcellular location">
    <subcellularLocation>
        <location evidence="1">Cell membrane</location>
        <topology evidence="1">Multi-pass membrane protein</topology>
    </subcellularLocation>
</comment>
<gene>
    <name evidence="15" type="ORF">SAMN05444417_0314</name>
</gene>
<dbReference type="InterPro" id="IPR004299">
    <property type="entry name" value="MBOAT_fam"/>
</dbReference>
<dbReference type="PIRSF" id="PIRSF016636">
    <property type="entry name" value="AlgI_DltB"/>
    <property type="match status" value="1"/>
</dbReference>
<dbReference type="Pfam" id="PF03062">
    <property type="entry name" value="MBOAT"/>
    <property type="match status" value="1"/>
</dbReference>
<comment type="pathway">
    <text evidence="2">Glycan biosynthesis; alginate biosynthesis.</text>
</comment>
<dbReference type="GO" id="GO:0042121">
    <property type="term" value="P:alginic acid biosynthetic process"/>
    <property type="evidence" value="ECO:0007669"/>
    <property type="project" value="UniProtKB-KW"/>
</dbReference>
<dbReference type="PANTHER" id="PTHR13285">
    <property type="entry name" value="ACYLTRANSFERASE"/>
    <property type="match status" value="1"/>
</dbReference>
<dbReference type="PIRSF" id="PIRSF500217">
    <property type="entry name" value="AlgI"/>
    <property type="match status" value="1"/>
</dbReference>
<dbReference type="EMBL" id="FQYO01000001">
    <property type="protein sequence ID" value="SHI33224.1"/>
    <property type="molecule type" value="Genomic_DNA"/>
</dbReference>
<keyword evidence="16" id="KW-1185">Reference proteome</keyword>
<dbReference type="STRING" id="1447782.SAMN05444417_0314"/>
<feature type="transmembrane region" description="Helical" evidence="14">
    <location>
        <begin position="433"/>
        <end position="457"/>
    </location>
</feature>
<dbReference type="InterPro" id="IPR051085">
    <property type="entry name" value="MB_O-acyltransferase"/>
</dbReference>
<accession>A0A1M6A9M5</accession>
<evidence type="ECO:0000256" key="4">
    <source>
        <dbReference type="ARBA" id="ARBA00016084"/>
    </source>
</evidence>
<keyword evidence="11 13" id="KW-0012">Acyltransferase</keyword>
<keyword evidence="8" id="KW-0016">Alginate biosynthesis</keyword>
<feature type="transmembrane region" description="Helical" evidence="14">
    <location>
        <begin position="178"/>
        <end position="197"/>
    </location>
</feature>
<evidence type="ECO:0000256" key="14">
    <source>
        <dbReference type="SAM" id="Phobius"/>
    </source>
</evidence>
<feature type="transmembrane region" description="Helical" evidence="14">
    <location>
        <begin position="48"/>
        <end position="65"/>
    </location>
</feature>
<evidence type="ECO:0000256" key="2">
    <source>
        <dbReference type="ARBA" id="ARBA00005182"/>
    </source>
</evidence>
<name>A0A1M6A9M5_9RHOB</name>
<reference evidence="15 16" key="1">
    <citation type="submission" date="2016-11" db="EMBL/GenBank/DDBJ databases">
        <authorList>
            <person name="Jaros S."/>
            <person name="Januszkiewicz K."/>
            <person name="Wedrychowicz H."/>
        </authorList>
    </citation>
    <scope>NUCLEOTIDE SEQUENCE [LARGE SCALE GENOMIC DNA]</scope>
    <source>
        <strain evidence="15 16">DSM 100565</strain>
    </source>
</reference>
<dbReference type="InterPro" id="IPR024194">
    <property type="entry name" value="Ac/AlaTfrase_AlgI/DltB"/>
</dbReference>
<keyword evidence="6 13" id="KW-0808">Transferase</keyword>
<evidence type="ECO:0000256" key="11">
    <source>
        <dbReference type="ARBA" id="ARBA00023315"/>
    </source>
</evidence>
<dbReference type="InterPro" id="IPR028362">
    <property type="entry name" value="AlgI"/>
</dbReference>
<evidence type="ECO:0000256" key="3">
    <source>
        <dbReference type="ARBA" id="ARBA00010323"/>
    </source>
</evidence>
<evidence type="ECO:0000256" key="8">
    <source>
        <dbReference type="ARBA" id="ARBA00022841"/>
    </source>
</evidence>
<feature type="transmembrane region" description="Helical" evidence="14">
    <location>
        <begin position="71"/>
        <end position="90"/>
    </location>
</feature>
<evidence type="ECO:0000256" key="5">
    <source>
        <dbReference type="ARBA" id="ARBA00022475"/>
    </source>
</evidence>
<dbReference type="Proteomes" id="UP000184292">
    <property type="component" value="Unassembled WGS sequence"/>
</dbReference>
<comment type="similarity">
    <text evidence="3 13">Belongs to the membrane-bound acyltransferase family.</text>
</comment>
<dbReference type="PANTHER" id="PTHR13285:SF23">
    <property type="entry name" value="TEICHOIC ACID D-ALANYLTRANSFERASE"/>
    <property type="match status" value="1"/>
</dbReference>
<keyword evidence="5 13" id="KW-1003">Cell membrane</keyword>
<evidence type="ECO:0000256" key="10">
    <source>
        <dbReference type="ARBA" id="ARBA00023136"/>
    </source>
</evidence>
<feature type="transmembrane region" description="Helical" evidence="14">
    <location>
        <begin position="350"/>
        <end position="369"/>
    </location>
</feature>
<dbReference type="RefSeq" id="WP_073325917.1">
    <property type="nucleotide sequence ID" value="NZ_FQYO01000001.1"/>
</dbReference>
<keyword evidence="9 14" id="KW-1133">Transmembrane helix</keyword>
<evidence type="ECO:0000313" key="15">
    <source>
        <dbReference type="EMBL" id="SHI33224.1"/>
    </source>
</evidence>
<evidence type="ECO:0000256" key="1">
    <source>
        <dbReference type="ARBA" id="ARBA00004651"/>
    </source>
</evidence>
<evidence type="ECO:0000256" key="13">
    <source>
        <dbReference type="PIRNR" id="PIRNR016636"/>
    </source>
</evidence>
<evidence type="ECO:0000256" key="7">
    <source>
        <dbReference type="ARBA" id="ARBA00022692"/>
    </source>
</evidence>
<protein>
    <recommendedName>
        <fullName evidence="4">Probable alginate O-acetylase AlgI</fullName>
    </recommendedName>
    <alternativeName>
        <fullName evidence="12">Alginate biosynthesis protein AlgI</fullName>
    </alternativeName>
</protein>